<organism evidence="3 4">
    <name type="scientific">Potamilus streckersoni</name>
    <dbReference type="NCBI Taxonomy" id="2493646"/>
    <lineage>
        <taxon>Eukaryota</taxon>
        <taxon>Metazoa</taxon>
        <taxon>Spiralia</taxon>
        <taxon>Lophotrochozoa</taxon>
        <taxon>Mollusca</taxon>
        <taxon>Bivalvia</taxon>
        <taxon>Autobranchia</taxon>
        <taxon>Heteroconchia</taxon>
        <taxon>Palaeoheterodonta</taxon>
        <taxon>Unionida</taxon>
        <taxon>Unionoidea</taxon>
        <taxon>Unionidae</taxon>
        <taxon>Ambleminae</taxon>
        <taxon>Lampsilini</taxon>
        <taxon>Potamilus</taxon>
    </lineage>
</organism>
<dbReference type="AlphaFoldDB" id="A0AAE0VRL3"/>
<keyword evidence="1" id="KW-1133">Transmembrane helix</keyword>
<comment type="caution">
    <text evidence="3">The sequence shown here is derived from an EMBL/GenBank/DDBJ whole genome shotgun (WGS) entry which is preliminary data.</text>
</comment>
<evidence type="ECO:0008006" key="5">
    <source>
        <dbReference type="Google" id="ProtNLM"/>
    </source>
</evidence>
<dbReference type="Proteomes" id="UP001195483">
    <property type="component" value="Unassembled WGS sequence"/>
</dbReference>
<keyword evidence="4" id="KW-1185">Reference proteome</keyword>
<protein>
    <recommendedName>
        <fullName evidence="5">TNFR-Cys domain-containing protein</fullName>
    </recommendedName>
</protein>
<evidence type="ECO:0000313" key="4">
    <source>
        <dbReference type="Proteomes" id="UP001195483"/>
    </source>
</evidence>
<accession>A0AAE0VRL3</accession>
<keyword evidence="1" id="KW-0472">Membrane</keyword>
<dbReference type="EMBL" id="JAEAOA010001008">
    <property type="protein sequence ID" value="KAK3586562.1"/>
    <property type="molecule type" value="Genomic_DNA"/>
</dbReference>
<reference evidence="3" key="1">
    <citation type="journal article" date="2021" name="Genome Biol. Evol.">
        <title>A High-Quality Reference Genome for a Parasitic Bivalve with Doubly Uniparental Inheritance (Bivalvia: Unionida).</title>
        <authorList>
            <person name="Smith C.H."/>
        </authorList>
    </citation>
    <scope>NUCLEOTIDE SEQUENCE</scope>
    <source>
        <strain evidence="3">CHS0354</strain>
    </source>
</reference>
<evidence type="ECO:0000256" key="2">
    <source>
        <dbReference type="SAM" id="SignalP"/>
    </source>
</evidence>
<name>A0AAE0VRL3_9BIVA</name>
<keyword evidence="1" id="KW-0812">Transmembrane</keyword>
<keyword evidence="2" id="KW-0732">Signal</keyword>
<feature type="chain" id="PRO_5042009592" description="TNFR-Cys domain-containing protein" evidence="2">
    <location>
        <begin position="22"/>
        <end position="275"/>
    </location>
</feature>
<evidence type="ECO:0000313" key="3">
    <source>
        <dbReference type="EMBL" id="KAK3586562.1"/>
    </source>
</evidence>
<proteinExistence type="predicted"/>
<feature type="signal peptide" evidence="2">
    <location>
        <begin position="1"/>
        <end position="21"/>
    </location>
</feature>
<dbReference type="CDD" id="cd12087">
    <property type="entry name" value="TM_EGFR-like"/>
    <property type="match status" value="1"/>
</dbReference>
<reference evidence="3" key="2">
    <citation type="journal article" date="2021" name="Genome Biol. Evol.">
        <title>Developing a high-quality reference genome for a parasitic bivalve with doubly uniparental inheritance (Bivalvia: Unionida).</title>
        <authorList>
            <person name="Smith C.H."/>
        </authorList>
    </citation>
    <scope>NUCLEOTIDE SEQUENCE</scope>
    <source>
        <strain evidence="3">CHS0354</strain>
        <tissue evidence="3">Mantle</tissue>
    </source>
</reference>
<reference evidence="3" key="3">
    <citation type="submission" date="2023-05" db="EMBL/GenBank/DDBJ databases">
        <authorList>
            <person name="Smith C.H."/>
        </authorList>
    </citation>
    <scope>NUCLEOTIDE SEQUENCE</scope>
    <source>
        <strain evidence="3">CHS0354</strain>
        <tissue evidence="3">Mantle</tissue>
    </source>
</reference>
<evidence type="ECO:0000256" key="1">
    <source>
        <dbReference type="SAM" id="Phobius"/>
    </source>
</evidence>
<feature type="transmembrane region" description="Helical" evidence="1">
    <location>
        <begin position="127"/>
        <end position="148"/>
    </location>
</feature>
<gene>
    <name evidence="3" type="ORF">CHS0354_016326</name>
</gene>
<sequence length="275" mass="30805">MHWTLFLVLIHLTLIIKGTNACTDVVVCSNGLISKNPELCYREDIQLNCCKSCNKTYTGIKGCEYGDKLTVCNKLLCDIGLFNQSDCCRTCSPENSVSERPTTPNVKCWNYQSVTQTPPPTANTGQITGGIVGVIVFLIMVILIGYVVRRKVFRRQEEAAHLLIDNRPAVPLRVKSLRKEKKNTENRSAVHTYDLPDNGYIDVFPVLQMSLDTANGHSVYKETMSSATAGSPVYLNFSNGDEVSSENVIKTLTWNSHERTDDYLTGVAEHKWQKY</sequence>